<name>A0A812MZP7_9DINO</name>
<protein>
    <submittedName>
        <fullName evidence="2">Uncharacterized protein</fullName>
    </submittedName>
</protein>
<organism evidence="2 3">
    <name type="scientific">Symbiodinium natans</name>
    <dbReference type="NCBI Taxonomy" id="878477"/>
    <lineage>
        <taxon>Eukaryota</taxon>
        <taxon>Sar</taxon>
        <taxon>Alveolata</taxon>
        <taxon>Dinophyceae</taxon>
        <taxon>Suessiales</taxon>
        <taxon>Symbiodiniaceae</taxon>
        <taxon>Symbiodinium</taxon>
    </lineage>
</organism>
<reference evidence="2" key="1">
    <citation type="submission" date="2021-02" db="EMBL/GenBank/DDBJ databases">
        <authorList>
            <person name="Dougan E. K."/>
            <person name="Rhodes N."/>
            <person name="Thang M."/>
            <person name="Chan C."/>
        </authorList>
    </citation>
    <scope>NUCLEOTIDE SEQUENCE</scope>
</reference>
<feature type="region of interest" description="Disordered" evidence="1">
    <location>
        <begin position="1"/>
        <end position="58"/>
    </location>
</feature>
<comment type="caution">
    <text evidence="2">The sequence shown here is derived from an EMBL/GenBank/DDBJ whole genome shotgun (WGS) entry which is preliminary data.</text>
</comment>
<keyword evidence="3" id="KW-1185">Reference proteome</keyword>
<feature type="compositionally biased region" description="Polar residues" evidence="1">
    <location>
        <begin position="41"/>
        <end position="58"/>
    </location>
</feature>
<accession>A0A812MZP7</accession>
<dbReference type="Proteomes" id="UP000604046">
    <property type="component" value="Unassembled WGS sequence"/>
</dbReference>
<sequence>MGSGRRPRASAPPSASTLRIRLPQERSTHATTPRARPTRQCRFSATSGRSTGNARAWTMPTTSFGRSVLFRRVHCRPGKVFSF</sequence>
<evidence type="ECO:0000256" key="1">
    <source>
        <dbReference type="SAM" id="MobiDB-lite"/>
    </source>
</evidence>
<evidence type="ECO:0000313" key="2">
    <source>
        <dbReference type="EMBL" id="CAE7279873.1"/>
    </source>
</evidence>
<gene>
    <name evidence="2" type="ORF">SNAT2548_LOCUS14837</name>
</gene>
<dbReference type="EMBL" id="CAJNDS010001791">
    <property type="protein sequence ID" value="CAE7279873.1"/>
    <property type="molecule type" value="Genomic_DNA"/>
</dbReference>
<proteinExistence type="predicted"/>
<evidence type="ECO:0000313" key="3">
    <source>
        <dbReference type="Proteomes" id="UP000604046"/>
    </source>
</evidence>
<dbReference type="AlphaFoldDB" id="A0A812MZP7"/>